<reference evidence="1" key="1">
    <citation type="submission" date="2020-10" db="EMBL/GenBank/DDBJ databases">
        <authorList>
            <person name="Castelo-Branco R."/>
            <person name="Eusebio N."/>
            <person name="Adriana R."/>
            <person name="Vieira A."/>
            <person name="Brugerolle De Fraissinette N."/>
            <person name="Rezende De Castro R."/>
            <person name="Schneider M.P."/>
            <person name="Vasconcelos V."/>
            <person name="Leao P.N."/>
        </authorList>
    </citation>
    <scope>NUCLEOTIDE SEQUENCE</scope>
    <source>
        <strain evidence="1">LEGE 07157</strain>
    </source>
</reference>
<dbReference type="Proteomes" id="UP000654482">
    <property type="component" value="Unassembled WGS sequence"/>
</dbReference>
<proteinExistence type="predicted"/>
<comment type="caution">
    <text evidence="1">The sequence shown here is derived from an EMBL/GenBank/DDBJ whole genome shotgun (WGS) entry which is preliminary data.</text>
</comment>
<dbReference type="AlphaFoldDB" id="A0A8J7DLF1"/>
<gene>
    <name evidence="1" type="ORF">IQ249_03405</name>
</gene>
<dbReference type="EMBL" id="JADEWZ010000004">
    <property type="protein sequence ID" value="MBE9114938.1"/>
    <property type="molecule type" value="Genomic_DNA"/>
</dbReference>
<evidence type="ECO:0000313" key="2">
    <source>
        <dbReference type="Proteomes" id="UP000654482"/>
    </source>
</evidence>
<evidence type="ECO:0000313" key="1">
    <source>
        <dbReference type="EMBL" id="MBE9114938.1"/>
    </source>
</evidence>
<accession>A0A8J7DLF1</accession>
<dbReference type="RefSeq" id="WP_194028036.1">
    <property type="nucleotide sequence ID" value="NZ_JADEWZ010000004.1"/>
</dbReference>
<name>A0A8J7DLF1_9CYAN</name>
<organism evidence="1 2">
    <name type="scientific">Lusitaniella coriacea LEGE 07157</name>
    <dbReference type="NCBI Taxonomy" id="945747"/>
    <lineage>
        <taxon>Bacteria</taxon>
        <taxon>Bacillati</taxon>
        <taxon>Cyanobacteriota</taxon>
        <taxon>Cyanophyceae</taxon>
        <taxon>Spirulinales</taxon>
        <taxon>Lusitaniellaceae</taxon>
        <taxon>Lusitaniella</taxon>
    </lineage>
</organism>
<sequence length="95" mass="10951">MMTVTLELSPEQEVKLRSYIARRDREGISQLLVAAFAPTVEVLLDRERDRAVENESQFETFADRLADRFATYFPSHPPVLSDYGISRAGIYEERL</sequence>
<protein>
    <submittedName>
        <fullName evidence="1">Uncharacterized protein</fullName>
    </submittedName>
</protein>
<keyword evidence="2" id="KW-1185">Reference proteome</keyword>